<evidence type="ECO:0000256" key="1">
    <source>
        <dbReference type="SAM" id="MobiDB-lite"/>
    </source>
</evidence>
<accession>A0ABY7U6D4</accession>
<organism evidence="2 3">
    <name type="scientific">Novosphingobium humi</name>
    <dbReference type="NCBI Taxonomy" id="2282397"/>
    <lineage>
        <taxon>Bacteria</taxon>
        <taxon>Pseudomonadati</taxon>
        <taxon>Pseudomonadota</taxon>
        <taxon>Alphaproteobacteria</taxon>
        <taxon>Sphingomonadales</taxon>
        <taxon>Sphingomonadaceae</taxon>
        <taxon>Novosphingobium</taxon>
    </lineage>
</organism>
<feature type="compositionally biased region" description="Basic and acidic residues" evidence="1">
    <location>
        <begin position="33"/>
        <end position="62"/>
    </location>
</feature>
<feature type="region of interest" description="Disordered" evidence="1">
    <location>
        <begin position="33"/>
        <end position="79"/>
    </location>
</feature>
<proteinExistence type="predicted"/>
<gene>
    <name evidence="2" type="ORF">PQ457_17735</name>
</gene>
<keyword evidence="2" id="KW-0614">Plasmid</keyword>
<feature type="compositionally biased region" description="Polar residues" evidence="1">
    <location>
        <begin position="67"/>
        <end position="79"/>
    </location>
</feature>
<evidence type="ECO:0008006" key="4">
    <source>
        <dbReference type="Google" id="ProtNLM"/>
    </source>
</evidence>
<evidence type="ECO:0000313" key="3">
    <source>
        <dbReference type="Proteomes" id="UP001218231"/>
    </source>
</evidence>
<name>A0ABY7U6D4_9SPHN</name>
<dbReference type="RefSeq" id="WP_273620176.1">
    <property type="nucleotide sequence ID" value="NZ_CP117418.1"/>
</dbReference>
<sequence>MMGHGAQKGRGIGLGLLAMLALMAGGCRRESFDDQWQRRSKEADQTASAMERDMQARLHMAEEAGQGLSSAAETASTGP</sequence>
<keyword evidence="3" id="KW-1185">Reference proteome</keyword>
<dbReference type="Proteomes" id="UP001218231">
    <property type="component" value="Plasmid unnamed1"/>
</dbReference>
<dbReference type="EMBL" id="CP117418">
    <property type="protein sequence ID" value="WCT79904.1"/>
    <property type="molecule type" value="Genomic_DNA"/>
</dbReference>
<protein>
    <recommendedName>
        <fullName evidence="4">Lipoprotein</fullName>
    </recommendedName>
</protein>
<geneLocation type="plasmid" evidence="2 3">
    <name>unnamed1</name>
</geneLocation>
<evidence type="ECO:0000313" key="2">
    <source>
        <dbReference type="EMBL" id="WCT79904.1"/>
    </source>
</evidence>
<reference evidence="2 3" key="1">
    <citation type="submission" date="2023-02" db="EMBL/GenBank/DDBJ databases">
        <title>Genome sequence of Novosphingobium humi KACC 19094.</title>
        <authorList>
            <person name="Kim S."/>
            <person name="Heo J."/>
            <person name="Kwon S.-W."/>
        </authorList>
    </citation>
    <scope>NUCLEOTIDE SEQUENCE [LARGE SCALE GENOMIC DNA]</scope>
    <source>
        <strain evidence="2 3">KACC 19094</strain>
        <plasmid evidence="2 3">unnamed1</plasmid>
    </source>
</reference>